<evidence type="ECO:0000313" key="1">
    <source>
        <dbReference type="EMBL" id="KAG0145427.1"/>
    </source>
</evidence>
<gene>
    <name evidence="1" type="ORF">CROQUDRAFT_658745</name>
</gene>
<protein>
    <submittedName>
        <fullName evidence="1">Uncharacterized protein</fullName>
    </submittedName>
</protein>
<sequence length="72" mass="8195">MGHIVVEFSFNKGNPCHIDDREKRAFEAFTCSVTQCPCKATITPPQWRRSTCVLFIGKRMVYVKQACLVGSR</sequence>
<dbReference type="Proteomes" id="UP000886653">
    <property type="component" value="Unassembled WGS sequence"/>
</dbReference>
<dbReference type="EMBL" id="MU167277">
    <property type="protein sequence ID" value="KAG0145427.1"/>
    <property type="molecule type" value="Genomic_DNA"/>
</dbReference>
<organism evidence="1 2">
    <name type="scientific">Cronartium quercuum f. sp. fusiforme G11</name>
    <dbReference type="NCBI Taxonomy" id="708437"/>
    <lineage>
        <taxon>Eukaryota</taxon>
        <taxon>Fungi</taxon>
        <taxon>Dikarya</taxon>
        <taxon>Basidiomycota</taxon>
        <taxon>Pucciniomycotina</taxon>
        <taxon>Pucciniomycetes</taxon>
        <taxon>Pucciniales</taxon>
        <taxon>Coleosporiaceae</taxon>
        <taxon>Cronartium</taxon>
    </lineage>
</organism>
<name>A0A9P6NJP7_9BASI</name>
<evidence type="ECO:0000313" key="2">
    <source>
        <dbReference type="Proteomes" id="UP000886653"/>
    </source>
</evidence>
<accession>A0A9P6NJP7</accession>
<keyword evidence="2" id="KW-1185">Reference proteome</keyword>
<dbReference type="AlphaFoldDB" id="A0A9P6NJP7"/>
<comment type="caution">
    <text evidence="1">The sequence shown here is derived from an EMBL/GenBank/DDBJ whole genome shotgun (WGS) entry which is preliminary data.</text>
</comment>
<dbReference type="OrthoDB" id="200954at2759"/>
<proteinExistence type="predicted"/>
<reference evidence="1" key="1">
    <citation type="submission" date="2013-11" db="EMBL/GenBank/DDBJ databases">
        <title>Genome sequence of the fusiform rust pathogen reveals effectors for host alternation and coevolution with pine.</title>
        <authorList>
            <consortium name="DOE Joint Genome Institute"/>
            <person name="Smith K."/>
            <person name="Pendleton A."/>
            <person name="Kubisiak T."/>
            <person name="Anderson C."/>
            <person name="Salamov A."/>
            <person name="Aerts A."/>
            <person name="Riley R."/>
            <person name="Clum A."/>
            <person name="Lindquist E."/>
            <person name="Ence D."/>
            <person name="Campbell M."/>
            <person name="Kronenberg Z."/>
            <person name="Feau N."/>
            <person name="Dhillon B."/>
            <person name="Hamelin R."/>
            <person name="Burleigh J."/>
            <person name="Smith J."/>
            <person name="Yandell M."/>
            <person name="Nelson C."/>
            <person name="Grigoriev I."/>
            <person name="Davis J."/>
        </authorList>
    </citation>
    <scope>NUCLEOTIDE SEQUENCE</scope>
    <source>
        <strain evidence="1">G11</strain>
    </source>
</reference>